<dbReference type="PANTHER" id="PTHR30329:SF21">
    <property type="entry name" value="LIPOPROTEIN YIAD-RELATED"/>
    <property type="match status" value="1"/>
</dbReference>
<dbReference type="PRINTS" id="PR01021">
    <property type="entry name" value="OMPADOMAIN"/>
</dbReference>
<comment type="subcellular location">
    <subcellularLocation>
        <location evidence="1">Cell outer membrane</location>
    </subcellularLocation>
</comment>
<name>A0ABR9P780_9ACTN</name>
<dbReference type="InterPro" id="IPR006664">
    <property type="entry name" value="OMP_bac"/>
</dbReference>
<dbReference type="CDD" id="cd07185">
    <property type="entry name" value="OmpA_C-like"/>
    <property type="match status" value="1"/>
</dbReference>
<reference evidence="7 8" key="1">
    <citation type="submission" date="2020-09" db="EMBL/GenBank/DDBJ databases">
        <title>Diversity and distribution of actinomycetes associated with coral in the coast of Hainan.</title>
        <authorList>
            <person name="Li F."/>
        </authorList>
    </citation>
    <scope>NUCLEOTIDE SEQUENCE [LARGE SCALE GENOMIC DNA]</scope>
    <source>
        <strain evidence="7 8">HNM0947</strain>
    </source>
</reference>
<evidence type="ECO:0000256" key="3">
    <source>
        <dbReference type="ARBA" id="ARBA00023237"/>
    </source>
</evidence>
<dbReference type="Proteomes" id="UP000806528">
    <property type="component" value="Unassembled WGS sequence"/>
</dbReference>
<feature type="region of interest" description="Disordered" evidence="5">
    <location>
        <begin position="271"/>
        <end position="301"/>
    </location>
</feature>
<dbReference type="InterPro" id="IPR050330">
    <property type="entry name" value="Bact_OuterMem_StrucFunc"/>
</dbReference>
<accession>A0ABR9P780</accession>
<feature type="compositionally biased region" description="Acidic residues" evidence="5">
    <location>
        <begin position="335"/>
        <end position="347"/>
    </location>
</feature>
<protein>
    <submittedName>
        <fullName evidence="7">OmpA family protein</fullName>
    </submittedName>
</protein>
<evidence type="ECO:0000256" key="1">
    <source>
        <dbReference type="ARBA" id="ARBA00004442"/>
    </source>
</evidence>
<dbReference type="Gene3D" id="3.30.1330.60">
    <property type="entry name" value="OmpA-like domain"/>
    <property type="match status" value="1"/>
</dbReference>
<comment type="caution">
    <text evidence="7">The sequence shown here is derived from an EMBL/GenBank/DDBJ whole genome shotgun (WGS) entry which is preliminary data.</text>
</comment>
<organism evidence="7 8">
    <name type="scientific">Nocardiopsis coralli</name>
    <dbReference type="NCBI Taxonomy" id="2772213"/>
    <lineage>
        <taxon>Bacteria</taxon>
        <taxon>Bacillati</taxon>
        <taxon>Actinomycetota</taxon>
        <taxon>Actinomycetes</taxon>
        <taxon>Streptosporangiales</taxon>
        <taxon>Nocardiopsidaceae</taxon>
        <taxon>Nocardiopsis</taxon>
    </lineage>
</organism>
<dbReference type="InterPro" id="IPR006665">
    <property type="entry name" value="OmpA-like"/>
</dbReference>
<dbReference type="InterPro" id="IPR036737">
    <property type="entry name" value="OmpA-like_sf"/>
</dbReference>
<feature type="region of interest" description="Disordered" evidence="5">
    <location>
        <begin position="173"/>
        <end position="194"/>
    </location>
</feature>
<evidence type="ECO:0000256" key="5">
    <source>
        <dbReference type="SAM" id="MobiDB-lite"/>
    </source>
</evidence>
<feature type="compositionally biased region" description="Acidic residues" evidence="5">
    <location>
        <begin position="182"/>
        <end position="194"/>
    </location>
</feature>
<evidence type="ECO:0000259" key="6">
    <source>
        <dbReference type="PROSITE" id="PS51123"/>
    </source>
</evidence>
<evidence type="ECO:0000256" key="2">
    <source>
        <dbReference type="ARBA" id="ARBA00023136"/>
    </source>
</evidence>
<dbReference type="RefSeq" id="WP_193122325.1">
    <property type="nucleotide sequence ID" value="NZ_JADBGI010000010.1"/>
</dbReference>
<dbReference type="Pfam" id="PF00691">
    <property type="entry name" value="OmpA"/>
    <property type="match status" value="1"/>
</dbReference>
<evidence type="ECO:0000313" key="8">
    <source>
        <dbReference type="Proteomes" id="UP000806528"/>
    </source>
</evidence>
<feature type="domain" description="OmpA-like" evidence="6">
    <location>
        <begin position="239"/>
        <end position="365"/>
    </location>
</feature>
<dbReference type="PROSITE" id="PS51123">
    <property type="entry name" value="OMPA_2"/>
    <property type="match status" value="1"/>
</dbReference>
<dbReference type="EMBL" id="JADBGI010000010">
    <property type="protein sequence ID" value="MBE2999698.1"/>
    <property type="molecule type" value="Genomic_DNA"/>
</dbReference>
<dbReference type="SUPFAM" id="SSF103088">
    <property type="entry name" value="OmpA-like"/>
    <property type="match status" value="1"/>
</dbReference>
<evidence type="ECO:0000313" key="7">
    <source>
        <dbReference type="EMBL" id="MBE2999698.1"/>
    </source>
</evidence>
<gene>
    <name evidence="7" type="ORF">IDM40_13405</name>
</gene>
<keyword evidence="3" id="KW-0998">Cell outer membrane</keyword>
<keyword evidence="8" id="KW-1185">Reference proteome</keyword>
<sequence>MRTPLRLAAAASALTLITGCGPFGDDNDDGEAAGSAEEVEHADGPLVVEGAFGGDNGFPARVSFEHVERWDDRSVLRFTVEPLGDDAHDEGDRMIKSGTFAHYDSGTWDFALIDTVGSTHYKPLADSDGYNPGSPMPQTWFVGGQFEMEAHFPLVPDDVERLTLHAAGDIPPVSGVPVVDGEPPEDPPTGEEDDAFEMEAGDTLALETRGTDVEGEPEDYVDELHPIVEHPSRTRADGGDEATVGLHADVLFELDESELTDEAADTLTEVAEQTRAEADPSQPPINVVGHTDGQGSDDHNQNLSEERANAVHEFLSEELGDDYEYETEGRAADEPVADESADDEEQREDAQATNRRVEISYTLLPEAEREAGADDGDGGGGPLESVVAEPAPFREELGEPVDSGEAQMLEGSPSEVRLDVYPFYRDGAYLVGVFGLETPEDGSAPLDRLEGTYTGGHLTAFGVRGPDEGEVLRTARVGAVPSGETNGDYLAHRQHSIFMEEGESRVGFAYFPAPPEEVDEVTLDADRFGEFTVPVE</sequence>
<evidence type="ECO:0000256" key="4">
    <source>
        <dbReference type="PROSITE-ProRule" id="PRU00473"/>
    </source>
</evidence>
<dbReference type="PROSITE" id="PS51257">
    <property type="entry name" value="PROKAR_LIPOPROTEIN"/>
    <property type="match status" value="1"/>
</dbReference>
<proteinExistence type="predicted"/>
<dbReference type="PANTHER" id="PTHR30329">
    <property type="entry name" value="STATOR ELEMENT OF FLAGELLAR MOTOR COMPLEX"/>
    <property type="match status" value="1"/>
</dbReference>
<feature type="region of interest" description="Disordered" evidence="5">
    <location>
        <begin position="327"/>
        <end position="386"/>
    </location>
</feature>
<keyword evidence="2 4" id="KW-0472">Membrane</keyword>